<feature type="chain" id="PRO_5026105058" description="Secreted protein" evidence="2">
    <location>
        <begin position="17"/>
        <end position="111"/>
    </location>
</feature>
<evidence type="ECO:0000256" key="1">
    <source>
        <dbReference type="SAM" id="MobiDB-lite"/>
    </source>
</evidence>
<feature type="compositionally biased region" description="Polar residues" evidence="1">
    <location>
        <begin position="80"/>
        <end position="97"/>
    </location>
</feature>
<reference evidence="3" key="1">
    <citation type="journal article" date="2020" name="Stud. Mycol.">
        <title>101 Dothideomycetes genomes: a test case for predicting lifestyles and emergence of pathogens.</title>
        <authorList>
            <person name="Haridas S."/>
            <person name="Albert R."/>
            <person name="Binder M."/>
            <person name="Bloem J."/>
            <person name="Labutti K."/>
            <person name="Salamov A."/>
            <person name="Andreopoulos B."/>
            <person name="Baker S."/>
            <person name="Barry K."/>
            <person name="Bills G."/>
            <person name="Bluhm B."/>
            <person name="Cannon C."/>
            <person name="Castanera R."/>
            <person name="Culley D."/>
            <person name="Daum C."/>
            <person name="Ezra D."/>
            <person name="Gonzalez J."/>
            <person name="Henrissat B."/>
            <person name="Kuo A."/>
            <person name="Liang C."/>
            <person name="Lipzen A."/>
            <person name="Lutzoni F."/>
            <person name="Magnuson J."/>
            <person name="Mondo S."/>
            <person name="Nolan M."/>
            <person name="Ohm R."/>
            <person name="Pangilinan J."/>
            <person name="Park H.-J."/>
            <person name="Ramirez L."/>
            <person name="Alfaro M."/>
            <person name="Sun H."/>
            <person name="Tritt A."/>
            <person name="Yoshinaga Y."/>
            <person name="Zwiers L.-H."/>
            <person name="Turgeon B."/>
            <person name="Goodwin S."/>
            <person name="Spatafora J."/>
            <person name="Crous P."/>
            <person name="Grigoriev I."/>
        </authorList>
    </citation>
    <scope>NUCLEOTIDE SEQUENCE</scope>
    <source>
        <strain evidence="3">CBS 262.69</strain>
    </source>
</reference>
<name>A0A6G1HLP8_9PEZI</name>
<proteinExistence type="predicted"/>
<keyword evidence="2" id="KW-0732">Signal</keyword>
<dbReference type="Proteomes" id="UP000799640">
    <property type="component" value="Unassembled WGS sequence"/>
</dbReference>
<organism evidence="3 4">
    <name type="scientific">Trichodelitschia bisporula</name>
    <dbReference type="NCBI Taxonomy" id="703511"/>
    <lineage>
        <taxon>Eukaryota</taxon>
        <taxon>Fungi</taxon>
        <taxon>Dikarya</taxon>
        <taxon>Ascomycota</taxon>
        <taxon>Pezizomycotina</taxon>
        <taxon>Dothideomycetes</taxon>
        <taxon>Dothideomycetes incertae sedis</taxon>
        <taxon>Phaeotrichales</taxon>
        <taxon>Phaeotrichaceae</taxon>
        <taxon>Trichodelitschia</taxon>
    </lineage>
</organism>
<dbReference type="AlphaFoldDB" id="A0A6G1HLP8"/>
<accession>A0A6G1HLP8</accession>
<dbReference type="EMBL" id="ML996705">
    <property type="protein sequence ID" value="KAF2396940.1"/>
    <property type="molecule type" value="Genomic_DNA"/>
</dbReference>
<evidence type="ECO:0008006" key="5">
    <source>
        <dbReference type="Google" id="ProtNLM"/>
    </source>
</evidence>
<evidence type="ECO:0000256" key="2">
    <source>
        <dbReference type="SAM" id="SignalP"/>
    </source>
</evidence>
<feature type="compositionally biased region" description="Polar residues" evidence="1">
    <location>
        <begin position="60"/>
        <end position="73"/>
    </location>
</feature>
<feature type="region of interest" description="Disordered" evidence="1">
    <location>
        <begin position="59"/>
        <end position="111"/>
    </location>
</feature>
<keyword evidence="4" id="KW-1185">Reference proteome</keyword>
<sequence length="111" mass="11618">MVLKVLLLETVIEIVAEDVVVTEGAASTVGRDVERLVDPLPEVDDTVPSELAVVSLPLSVPTSNSPSHKSPSNLPARKSAITSPTHSALPTTNSLSHPSHHFTAGTVRPPT</sequence>
<protein>
    <recommendedName>
        <fullName evidence="5">Secreted protein</fullName>
    </recommendedName>
</protein>
<gene>
    <name evidence="3" type="ORF">EJ06DRAFT_533655</name>
</gene>
<feature type="signal peptide" evidence="2">
    <location>
        <begin position="1"/>
        <end position="16"/>
    </location>
</feature>
<evidence type="ECO:0000313" key="4">
    <source>
        <dbReference type="Proteomes" id="UP000799640"/>
    </source>
</evidence>
<evidence type="ECO:0000313" key="3">
    <source>
        <dbReference type="EMBL" id="KAF2396940.1"/>
    </source>
</evidence>